<evidence type="ECO:0000313" key="2">
    <source>
        <dbReference type="EMBL" id="MFC6660099.1"/>
    </source>
</evidence>
<dbReference type="EMBL" id="JBHSWB010000001">
    <property type="protein sequence ID" value="MFC6660099.1"/>
    <property type="molecule type" value="Genomic_DNA"/>
</dbReference>
<accession>A0ABW1ZGU5</accession>
<reference evidence="3" key="1">
    <citation type="journal article" date="2019" name="Int. J. Syst. Evol. Microbiol.">
        <title>The Global Catalogue of Microorganisms (GCM) 10K type strain sequencing project: providing services to taxonomists for standard genome sequencing and annotation.</title>
        <authorList>
            <consortium name="The Broad Institute Genomics Platform"/>
            <consortium name="The Broad Institute Genome Sequencing Center for Infectious Disease"/>
            <person name="Wu L."/>
            <person name="Ma J."/>
        </authorList>
    </citation>
    <scope>NUCLEOTIDE SEQUENCE [LARGE SCALE GENOMIC DNA]</scope>
    <source>
        <strain evidence="3">CCUG 63830</strain>
    </source>
</reference>
<keyword evidence="3" id="KW-1185">Reference proteome</keyword>
<keyword evidence="1" id="KW-1133">Transmembrane helix</keyword>
<sequence>MTQQKAEPSAATGCLGLVVIVAALGAAGYYGLGLMRSKPATLPAPSTVSSALLGAALPGASAFPSGENREIVLTTSLNLARDFNLPCTTNQELYLLDDDVAALDAVNTAVQTQGFERTSLQASDNGAAFALKGPKALFVVTTNNALFLCEV</sequence>
<evidence type="ECO:0000256" key="1">
    <source>
        <dbReference type="SAM" id="Phobius"/>
    </source>
</evidence>
<dbReference type="RefSeq" id="WP_224607932.1">
    <property type="nucleotide sequence ID" value="NZ_JAIQXV010000007.1"/>
</dbReference>
<keyword evidence="1" id="KW-0812">Transmembrane</keyword>
<comment type="caution">
    <text evidence="2">The sequence shown here is derived from an EMBL/GenBank/DDBJ whole genome shotgun (WGS) entry which is preliminary data.</text>
</comment>
<protein>
    <submittedName>
        <fullName evidence="2">Uncharacterized protein</fullName>
    </submittedName>
</protein>
<evidence type="ECO:0000313" key="3">
    <source>
        <dbReference type="Proteomes" id="UP001596317"/>
    </source>
</evidence>
<name>A0ABW1ZGU5_9DEIO</name>
<keyword evidence="1" id="KW-0472">Membrane</keyword>
<feature type="transmembrane region" description="Helical" evidence="1">
    <location>
        <begin position="12"/>
        <end position="32"/>
    </location>
</feature>
<organism evidence="2 3">
    <name type="scientific">Deinococcus multiflagellatus</name>
    <dbReference type="NCBI Taxonomy" id="1656887"/>
    <lineage>
        <taxon>Bacteria</taxon>
        <taxon>Thermotogati</taxon>
        <taxon>Deinococcota</taxon>
        <taxon>Deinococci</taxon>
        <taxon>Deinococcales</taxon>
        <taxon>Deinococcaceae</taxon>
        <taxon>Deinococcus</taxon>
    </lineage>
</organism>
<dbReference type="Proteomes" id="UP001596317">
    <property type="component" value="Unassembled WGS sequence"/>
</dbReference>
<gene>
    <name evidence="2" type="ORF">ACFP90_06830</name>
</gene>
<proteinExistence type="predicted"/>